<sequence>MTMPRNQEKKKAHNEAHYAKNREEIKAHARAYSKSYYAEHRDEILAKQKARRAANPEKRKAYSRAYHAKHRERRNAESRTHHVEKRKPRLLKERYGITSEGVDSMIAEQGGCCAICGSSDWGHKGPCVDHDHNTGAVRGILCIGCNLVLGNSKDNQHILRKAIEYLGIKND</sequence>
<proteinExistence type="predicted"/>
<keyword evidence="2" id="KW-0540">Nuclease</keyword>
<evidence type="ECO:0000313" key="2">
    <source>
        <dbReference type="EMBL" id="QJA46953.1"/>
    </source>
</evidence>
<reference evidence="2" key="1">
    <citation type="submission" date="2020-03" db="EMBL/GenBank/DDBJ databases">
        <title>The deep terrestrial virosphere.</title>
        <authorList>
            <person name="Holmfeldt K."/>
            <person name="Nilsson E."/>
            <person name="Simone D."/>
            <person name="Lopez-Fernandez M."/>
            <person name="Wu X."/>
            <person name="de Brujin I."/>
            <person name="Lundin D."/>
            <person name="Andersson A."/>
            <person name="Bertilsson S."/>
            <person name="Dopson M."/>
        </authorList>
    </citation>
    <scope>NUCLEOTIDE SEQUENCE</scope>
    <source>
        <strain evidence="2">TM448A00578</strain>
    </source>
</reference>
<dbReference type="Gene3D" id="3.40.1800.10">
    <property type="entry name" value="His-Me finger endonucleases"/>
    <property type="match status" value="1"/>
</dbReference>
<accession>A0A6H1ZGB4</accession>
<dbReference type="InterPro" id="IPR038563">
    <property type="entry name" value="Endonuclease_7_sf"/>
</dbReference>
<keyword evidence="2" id="KW-0378">Hydrolase</keyword>
<name>A0A6H1ZGB4_9ZZZZ</name>
<gene>
    <name evidence="2" type="ORF">TM448A00578_0039</name>
</gene>
<organism evidence="2">
    <name type="scientific">viral metagenome</name>
    <dbReference type="NCBI Taxonomy" id="1070528"/>
    <lineage>
        <taxon>unclassified sequences</taxon>
        <taxon>metagenomes</taxon>
        <taxon>organismal metagenomes</taxon>
    </lineage>
</organism>
<dbReference type="InterPro" id="IPR044925">
    <property type="entry name" value="His-Me_finger_sf"/>
</dbReference>
<dbReference type="InterPro" id="IPR004211">
    <property type="entry name" value="Endonuclease_7"/>
</dbReference>
<dbReference type="AlphaFoldDB" id="A0A6H1ZGB4"/>
<dbReference type="SUPFAM" id="SSF54060">
    <property type="entry name" value="His-Me finger endonucleases"/>
    <property type="match status" value="1"/>
</dbReference>
<dbReference type="EMBL" id="MT144026">
    <property type="protein sequence ID" value="QJA46953.1"/>
    <property type="molecule type" value="Genomic_DNA"/>
</dbReference>
<protein>
    <submittedName>
        <fullName evidence="2">Putative recombination endonuclease VII</fullName>
    </submittedName>
</protein>
<keyword evidence="2" id="KW-0255">Endonuclease</keyword>
<feature type="region of interest" description="Disordered" evidence="1">
    <location>
        <begin position="1"/>
        <end position="25"/>
    </location>
</feature>
<feature type="region of interest" description="Disordered" evidence="1">
    <location>
        <begin position="49"/>
        <end position="86"/>
    </location>
</feature>
<evidence type="ECO:0000256" key="1">
    <source>
        <dbReference type="SAM" id="MobiDB-lite"/>
    </source>
</evidence>
<dbReference type="GO" id="GO:0004519">
    <property type="term" value="F:endonuclease activity"/>
    <property type="evidence" value="ECO:0007669"/>
    <property type="project" value="UniProtKB-KW"/>
</dbReference>
<dbReference type="Pfam" id="PF02945">
    <property type="entry name" value="Endonuclease_7"/>
    <property type="match status" value="1"/>
</dbReference>